<dbReference type="AlphaFoldDB" id="A0A345Z364"/>
<keyword evidence="3" id="KW-1185">Reference proteome</keyword>
<dbReference type="RefSeq" id="WP_115557956.1">
    <property type="nucleotide sequence ID" value="NZ_CP031376.1"/>
</dbReference>
<gene>
    <name evidence="2" type="ORF">SALLE_v1c03690</name>
</gene>
<name>A0A345Z364_9MOLU</name>
<evidence type="ECO:0000256" key="1">
    <source>
        <dbReference type="SAM" id="SignalP"/>
    </source>
</evidence>
<proteinExistence type="predicted"/>
<organism evidence="2 3">
    <name type="scientific">Spiroplasma alleghenense</name>
    <dbReference type="NCBI Taxonomy" id="216931"/>
    <lineage>
        <taxon>Bacteria</taxon>
        <taxon>Bacillati</taxon>
        <taxon>Mycoplasmatota</taxon>
        <taxon>Mollicutes</taxon>
        <taxon>Entomoplasmatales</taxon>
        <taxon>Spiroplasmataceae</taxon>
        <taxon>Spiroplasma</taxon>
    </lineage>
</organism>
<feature type="chain" id="PRO_5016781651" evidence="1">
    <location>
        <begin position="24"/>
        <end position="658"/>
    </location>
</feature>
<keyword evidence="2" id="KW-0449">Lipoprotein</keyword>
<reference evidence="2 3" key="1">
    <citation type="submission" date="2018-07" db="EMBL/GenBank/DDBJ databases">
        <title>Complete genome sequence of Spiroplasma alleghenense PLHS-1 (ATCC 51752).</title>
        <authorList>
            <person name="Chou L."/>
            <person name="Lee T.-Y."/>
            <person name="Tsai Y.-M."/>
            <person name="Kuo C.-H."/>
        </authorList>
    </citation>
    <scope>NUCLEOTIDE SEQUENCE [LARGE SCALE GENOMIC DNA]</scope>
    <source>
        <strain evidence="2 3">PLHS-1</strain>
    </source>
</reference>
<dbReference type="KEGG" id="salx:SALLE_v1c03690"/>
<sequence length="658" mass="74636">MKKILSVLASVSLITSTVGTTVACFGKTSDSSPQINESQNLDEATLAAAQPFILADIKGYNANYIADHFVSQTRMNDSLYLFDKNTPELKAGKTIGDFWQGKMNLKANFEDSLAKTNLVTNKNSDIAHNNQAILTSQIVFEQIEQSNLLSIIDGFKDLIGGFITPEIKGQALKIFNKENLKAVTEALDFSKFEGVTYQTAISFSINMIANALSMALDSENDLVETNPSGDSIKDEKAVASGVDLLKAVFLKVSKKEEMNFQDIRVICQLLKAMIIINNYIEMFDQFDNFETNNSEKLWSDTKSNEEVIKDILKQKFSSVNLKFSLSRFAFNIDKYLVPKDKNKDVFQLQKLLSIIFLNNDGYKIVMKEFLRPYIPESFFDISLGFVVAVITEIISQKPIKKSLELILVFLSEEMKAKFKALLEDEDFLQKTLNSLYYGNGLELINNIVPTGLKGNLETILSNFKIADFFGFSDINKSINPDIENLGKDKIEIKKFYDLVKSLDQSDNPVLNGKTLIEAALENPKEMLSILGFDKENLSFDENSPLKFLGDILENKDLLKSIINSLNLVNKKYEALDLELDARIKKDLLRENWKIESTKTFHDLNYNIVGKKSIIKFKDESFVVEVKVSDDYEKNMNFKLNLNSIYKGESIYYYNEKRK</sequence>
<dbReference type="InterPro" id="IPR030893">
    <property type="entry name" value="Mollicu_LP"/>
</dbReference>
<evidence type="ECO:0000313" key="3">
    <source>
        <dbReference type="Proteomes" id="UP000254792"/>
    </source>
</evidence>
<accession>A0A345Z364</accession>
<dbReference type="EMBL" id="CP031376">
    <property type="protein sequence ID" value="AXK51043.1"/>
    <property type="molecule type" value="Genomic_DNA"/>
</dbReference>
<dbReference type="NCBIfam" id="TIGR04547">
    <property type="entry name" value="Mollicu_LP"/>
    <property type="match status" value="1"/>
</dbReference>
<feature type="signal peptide" evidence="1">
    <location>
        <begin position="1"/>
        <end position="23"/>
    </location>
</feature>
<keyword evidence="1" id="KW-0732">Signal</keyword>
<dbReference type="Proteomes" id="UP000254792">
    <property type="component" value="Chromosome"/>
</dbReference>
<dbReference type="PROSITE" id="PS51257">
    <property type="entry name" value="PROKAR_LIPOPROTEIN"/>
    <property type="match status" value="1"/>
</dbReference>
<evidence type="ECO:0000313" key="2">
    <source>
        <dbReference type="EMBL" id="AXK51043.1"/>
    </source>
</evidence>
<protein>
    <submittedName>
        <fullName evidence="2">MOLPALP family lipoprotein</fullName>
    </submittedName>
</protein>